<proteinExistence type="predicted"/>
<evidence type="ECO:0000313" key="11">
    <source>
        <dbReference type="Proteomes" id="UP000325763"/>
    </source>
</evidence>
<dbReference type="RefSeq" id="WP_043444879.1">
    <property type="nucleotide sequence ID" value="NZ_CP009313.1"/>
</dbReference>
<feature type="transmembrane region" description="Helical" evidence="6">
    <location>
        <begin position="317"/>
        <end position="336"/>
    </location>
</feature>
<evidence type="ECO:0000256" key="4">
    <source>
        <dbReference type="ARBA" id="ARBA00022989"/>
    </source>
</evidence>
<feature type="transmembrane region" description="Helical" evidence="6">
    <location>
        <begin position="291"/>
        <end position="311"/>
    </location>
</feature>
<dbReference type="PANTHER" id="PTHR43124">
    <property type="entry name" value="PURINE EFFLUX PUMP PBUE"/>
    <property type="match status" value="1"/>
</dbReference>
<feature type="transmembrane region" description="Helical" evidence="6">
    <location>
        <begin position="112"/>
        <end position="133"/>
    </location>
</feature>
<feature type="transmembrane region" description="Helical" evidence="6">
    <location>
        <begin position="264"/>
        <end position="284"/>
    </location>
</feature>
<dbReference type="STRING" id="40318.SNOD_26065"/>
<dbReference type="GO" id="GO:0005886">
    <property type="term" value="C:plasma membrane"/>
    <property type="evidence" value="ECO:0007669"/>
    <property type="project" value="UniProtKB-SubCell"/>
</dbReference>
<feature type="transmembrane region" description="Helical" evidence="6">
    <location>
        <begin position="145"/>
        <end position="167"/>
    </location>
</feature>
<evidence type="ECO:0000256" key="6">
    <source>
        <dbReference type="SAM" id="Phobius"/>
    </source>
</evidence>
<feature type="transmembrane region" description="Helical" evidence="6">
    <location>
        <begin position="61"/>
        <end position="80"/>
    </location>
</feature>
<keyword evidence="2" id="KW-1003">Cell membrane</keyword>
<feature type="transmembrane region" description="Helical" evidence="6">
    <location>
        <begin position="173"/>
        <end position="195"/>
    </location>
</feature>
<dbReference type="CDD" id="cd17324">
    <property type="entry name" value="MFS_NepI_like"/>
    <property type="match status" value="1"/>
</dbReference>
<keyword evidence="5 6" id="KW-0472">Membrane</keyword>
<dbReference type="Proteomes" id="UP000325763">
    <property type="component" value="Chromosome"/>
</dbReference>
<dbReference type="Gene3D" id="1.20.1250.20">
    <property type="entry name" value="MFS general substrate transporter like domains"/>
    <property type="match status" value="1"/>
</dbReference>
<evidence type="ECO:0000313" key="8">
    <source>
        <dbReference type="EMBL" id="AJE43107.1"/>
    </source>
</evidence>
<name>A0A0B5DSQ5_9ACTN</name>
<dbReference type="PROSITE" id="PS50850">
    <property type="entry name" value="MFS"/>
    <property type="match status" value="1"/>
</dbReference>
<dbReference type="InterPro" id="IPR036259">
    <property type="entry name" value="MFS_trans_sf"/>
</dbReference>
<feature type="domain" description="Major facilitator superfamily (MFS) profile" evidence="7">
    <location>
        <begin position="21"/>
        <end position="406"/>
    </location>
</feature>
<accession>A0A0B5DSQ5</accession>
<reference evidence="10" key="1">
    <citation type="submission" date="2014-09" db="EMBL/GenBank/DDBJ databases">
        <title>Sequence of the Streptomyces nodosus genome.</title>
        <authorList>
            <person name="Sweeney P."/>
            <person name="Stephens N."/>
            <person name="Murphy C."/>
            <person name="Caffrey P."/>
        </authorList>
    </citation>
    <scope>NUCLEOTIDE SEQUENCE [LARGE SCALE GENOMIC DNA]</scope>
    <source>
        <strain evidence="10">ATCC 14899</strain>
    </source>
</reference>
<evidence type="ECO:0000256" key="5">
    <source>
        <dbReference type="ARBA" id="ARBA00023136"/>
    </source>
</evidence>
<keyword evidence="3 6" id="KW-0812">Transmembrane</keyword>
<feature type="transmembrane region" description="Helical" evidence="6">
    <location>
        <begin position="383"/>
        <end position="404"/>
    </location>
</feature>
<gene>
    <name evidence="9" type="ORF">CP978_26375</name>
    <name evidence="8" type="ORF">SNOD_26065</name>
</gene>
<dbReference type="AlphaFoldDB" id="A0A0B5DSQ5"/>
<comment type="subcellular location">
    <subcellularLocation>
        <location evidence="1">Cell membrane</location>
        <topology evidence="1">Multi-pass membrane protein</topology>
    </subcellularLocation>
</comment>
<dbReference type="KEGG" id="snq:CP978_26375"/>
<reference evidence="9 11" key="3">
    <citation type="submission" date="2017-09" db="EMBL/GenBank/DDBJ databases">
        <title>Streptomyces genome completion.</title>
        <authorList>
            <person name="Lee N."/>
            <person name="Cho B.-K."/>
        </authorList>
    </citation>
    <scope>NUCLEOTIDE SEQUENCE [LARGE SCALE GENOMIC DNA]</scope>
    <source>
        <strain evidence="9 11">ATCC 14899</strain>
    </source>
</reference>
<evidence type="ECO:0000256" key="2">
    <source>
        <dbReference type="ARBA" id="ARBA00022475"/>
    </source>
</evidence>
<sequence>MTTTSSHARTRMRQVGLPWSALLALGTAIFITSLTETLPAGVLPEISASLDTSSGATGQAVTVYAAATALTAIPLAAATASVPRKPLLLGAMIVFLVANTLTAAAPGYVVLLAGRCLAGVAAGLAWAMLAGYARRIAPAGSEGRAIAVAMTGIPVALSLGVPAGTLIGEQMGWRAAFAAVSLVTLVVIGWISVSVPGVGRPVMERADIDHSHTAPVAAKSPLRQTLAVPGIAAIMVTVTTFVLGHTILYAYIAPYLQHAGLGPATDAVLLAFGAACLVSIWCVGRHVDRRLRTLTVTAAVLFTLATATLAVTTTHPIVWAAAVLWGLGWGGAPTLLQTTAGRAGLRHSTAAADTAQAVLVTLWNAAMALGGIIGGLLLESSGITAVAASAAALGAVSLLIVTGARHHAFPGTRATP</sequence>
<protein>
    <submittedName>
        <fullName evidence="8">MFS transporter</fullName>
    </submittedName>
</protein>
<evidence type="ECO:0000256" key="1">
    <source>
        <dbReference type="ARBA" id="ARBA00004651"/>
    </source>
</evidence>
<organism evidence="8 10">
    <name type="scientific">Streptomyces nodosus</name>
    <dbReference type="NCBI Taxonomy" id="40318"/>
    <lineage>
        <taxon>Bacteria</taxon>
        <taxon>Bacillati</taxon>
        <taxon>Actinomycetota</taxon>
        <taxon>Actinomycetes</taxon>
        <taxon>Kitasatosporales</taxon>
        <taxon>Streptomycetaceae</taxon>
        <taxon>Streptomyces</taxon>
    </lineage>
</organism>
<evidence type="ECO:0000313" key="10">
    <source>
        <dbReference type="Proteomes" id="UP000031526"/>
    </source>
</evidence>
<feature type="transmembrane region" description="Helical" evidence="6">
    <location>
        <begin position="226"/>
        <end position="252"/>
    </location>
</feature>
<evidence type="ECO:0000259" key="7">
    <source>
        <dbReference type="PROSITE" id="PS50850"/>
    </source>
</evidence>
<dbReference type="InterPro" id="IPR020846">
    <property type="entry name" value="MFS_dom"/>
</dbReference>
<keyword evidence="10" id="KW-1185">Reference proteome</keyword>
<feature type="transmembrane region" description="Helical" evidence="6">
    <location>
        <begin position="357"/>
        <end position="377"/>
    </location>
</feature>
<dbReference type="EMBL" id="CP009313">
    <property type="protein sequence ID" value="AJE43107.1"/>
    <property type="molecule type" value="Genomic_DNA"/>
</dbReference>
<dbReference type="HOGENOM" id="CLU_001265_61_1_11"/>
<dbReference type="EMBL" id="CP023747">
    <property type="protein sequence ID" value="QEV41612.1"/>
    <property type="molecule type" value="Genomic_DNA"/>
</dbReference>
<reference evidence="8 10" key="2">
    <citation type="journal article" date="2016" name="Appl. Microbiol. Biotechnol.">
        <title>Exploiting the genome sequence of Streptomyces nodosus for enhanced antibiotic production.</title>
        <authorList>
            <person name="Sweeney P."/>
            <person name="Murphy C.D."/>
            <person name="Caffrey P."/>
        </authorList>
    </citation>
    <scope>NUCLEOTIDE SEQUENCE [LARGE SCALE GENOMIC DNA]</scope>
    <source>
        <strain evidence="8 10">ATCC 14899</strain>
    </source>
</reference>
<dbReference type="InterPro" id="IPR011701">
    <property type="entry name" value="MFS"/>
</dbReference>
<evidence type="ECO:0000313" key="9">
    <source>
        <dbReference type="EMBL" id="QEV41612.1"/>
    </source>
</evidence>
<dbReference type="GO" id="GO:0022857">
    <property type="term" value="F:transmembrane transporter activity"/>
    <property type="evidence" value="ECO:0007669"/>
    <property type="project" value="InterPro"/>
</dbReference>
<dbReference type="InterPro" id="IPR050189">
    <property type="entry name" value="MFS_Efflux_Transporters"/>
</dbReference>
<dbReference type="SUPFAM" id="SSF103473">
    <property type="entry name" value="MFS general substrate transporter"/>
    <property type="match status" value="1"/>
</dbReference>
<dbReference type="OrthoDB" id="2810795at2"/>
<dbReference type="PANTHER" id="PTHR43124:SF3">
    <property type="entry name" value="CHLORAMPHENICOL EFFLUX PUMP RV0191"/>
    <property type="match status" value="1"/>
</dbReference>
<feature type="transmembrane region" description="Helical" evidence="6">
    <location>
        <begin position="87"/>
        <end position="106"/>
    </location>
</feature>
<evidence type="ECO:0000256" key="3">
    <source>
        <dbReference type="ARBA" id="ARBA00022692"/>
    </source>
</evidence>
<dbReference type="Proteomes" id="UP000031526">
    <property type="component" value="Chromosome"/>
</dbReference>
<keyword evidence="4 6" id="KW-1133">Transmembrane helix</keyword>
<dbReference type="Pfam" id="PF07690">
    <property type="entry name" value="MFS_1"/>
    <property type="match status" value="1"/>
</dbReference>